<dbReference type="Proteomes" id="UP000664534">
    <property type="component" value="Unassembled WGS sequence"/>
</dbReference>
<protein>
    <submittedName>
        <fullName evidence="2">Uncharacterized protein</fullName>
    </submittedName>
</protein>
<evidence type="ECO:0000313" key="3">
    <source>
        <dbReference type="Proteomes" id="UP000664534"/>
    </source>
</evidence>
<comment type="caution">
    <text evidence="2">The sequence shown here is derived from an EMBL/GenBank/DDBJ whole genome shotgun (WGS) entry which is preliminary data.</text>
</comment>
<dbReference type="EMBL" id="CAJPDT010000253">
    <property type="protein sequence ID" value="CAF9942807.1"/>
    <property type="molecule type" value="Genomic_DNA"/>
</dbReference>
<feature type="non-terminal residue" evidence="2">
    <location>
        <position position="1"/>
    </location>
</feature>
<feature type="region of interest" description="Disordered" evidence="1">
    <location>
        <begin position="90"/>
        <end position="172"/>
    </location>
</feature>
<dbReference type="AlphaFoldDB" id="A0A8H3J8Y8"/>
<name>A0A8H3J8Y8_9LECA</name>
<keyword evidence="3" id="KW-1185">Reference proteome</keyword>
<gene>
    <name evidence="2" type="ORF">IMSHALPRED_004961</name>
</gene>
<evidence type="ECO:0000313" key="2">
    <source>
        <dbReference type="EMBL" id="CAF9942807.1"/>
    </source>
</evidence>
<evidence type="ECO:0000256" key="1">
    <source>
        <dbReference type="SAM" id="MobiDB-lite"/>
    </source>
</evidence>
<organism evidence="2 3">
    <name type="scientific">Imshaugia aleurites</name>
    <dbReference type="NCBI Taxonomy" id="172621"/>
    <lineage>
        <taxon>Eukaryota</taxon>
        <taxon>Fungi</taxon>
        <taxon>Dikarya</taxon>
        <taxon>Ascomycota</taxon>
        <taxon>Pezizomycotina</taxon>
        <taxon>Lecanoromycetes</taxon>
        <taxon>OSLEUM clade</taxon>
        <taxon>Lecanoromycetidae</taxon>
        <taxon>Lecanorales</taxon>
        <taxon>Lecanorineae</taxon>
        <taxon>Parmeliaceae</taxon>
        <taxon>Imshaugia</taxon>
    </lineage>
</organism>
<proteinExistence type="predicted"/>
<sequence length="172" mass="19209">DFMPPPTPPATFSSLPERECPQTQLQETLYRRMVAAKALVRMGDKMATPTPSQWFDDNATISSHSETQDYFSGTQPEHLERNQTSYFEGVTGEANRAWTQDQMGDEDEDKEDHNNIETVVGTVVSKKAASTRRNEKETTVGEEKKAITQSLASVDIDSPNKAVEIQIRDSAL</sequence>
<feature type="compositionally biased region" description="Basic and acidic residues" evidence="1">
    <location>
        <begin position="132"/>
        <end position="146"/>
    </location>
</feature>
<accession>A0A8H3J8Y8</accession>
<reference evidence="2" key="1">
    <citation type="submission" date="2021-03" db="EMBL/GenBank/DDBJ databases">
        <authorList>
            <person name="Tagirdzhanova G."/>
        </authorList>
    </citation>
    <scope>NUCLEOTIDE SEQUENCE</scope>
</reference>